<gene>
    <name evidence="2" type="ORF">SAMN04488508_104189</name>
</gene>
<feature type="chain" id="PRO_5013019861" description="MG2 domain-containing protein" evidence="1">
    <location>
        <begin position="21"/>
        <end position="801"/>
    </location>
</feature>
<dbReference type="RefSeq" id="WP_073316016.1">
    <property type="nucleotide sequence ID" value="NZ_FQYP01000004.1"/>
</dbReference>
<proteinExistence type="predicted"/>
<name>A0A1M6FB60_9FLAO</name>
<dbReference type="STRING" id="570521.SAMN04488508_104189"/>
<accession>A0A1M6FB60</accession>
<reference evidence="3" key="1">
    <citation type="submission" date="2016-11" db="EMBL/GenBank/DDBJ databases">
        <authorList>
            <person name="Varghese N."/>
            <person name="Submissions S."/>
        </authorList>
    </citation>
    <scope>NUCLEOTIDE SEQUENCE [LARGE SCALE GENOMIC DNA]</scope>
    <source>
        <strain evidence="3">DSM 22623</strain>
    </source>
</reference>
<evidence type="ECO:0000256" key="1">
    <source>
        <dbReference type="SAM" id="SignalP"/>
    </source>
</evidence>
<feature type="signal peptide" evidence="1">
    <location>
        <begin position="1"/>
        <end position="20"/>
    </location>
</feature>
<dbReference type="Gene3D" id="2.60.40.1930">
    <property type="match status" value="1"/>
</dbReference>
<evidence type="ECO:0000313" key="2">
    <source>
        <dbReference type="EMBL" id="SHI94984.1"/>
    </source>
</evidence>
<evidence type="ECO:0000313" key="3">
    <source>
        <dbReference type="Proteomes" id="UP000184432"/>
    </source>
</evidence>
<dbReference type="Proteomes" id="UP000184432">
    <property type="component" value="Unassembled WGS sequence"/>
</dbReference>
<sequence>MKNHLFQFLALLFISLPVFAQGGDIVTVEEANASYFEVPRETLYLHVNKSTYVTGEEIWFKGYAYDRQNNLPSINTTNFEVEIFDEQGNEVYDGVFIGSNGSFQGNIKVDSTWSSGTYFMRTSTHWMHNFVEDETYTKKIRIIKDELPEVVTSENTQYDFQLLPEGGHVVANTFNTIGFKLINDQGYGITFDRGVIQDELGNEVTTFSSNALGLGKFNIAPRLGKTYRALIKLKDGREIEGKFPQIEKKGVSISINNLIDEELAVELNTNTATIKELIKDNYAILIRNDHLSKKVKVRFKAKELKKKLSIKRSDLYEGMNILTLFKEDMPVLERLVFNPINIQDDGIKVSTYSTTTDSLMVEVAAPSWDHAYDLSVSVLPSETKAYAHTDNIHSAMLLRPYIKGFIENEKRYFTNVDRDKIYDLDLLLITQGWSKYKWKNIFNSSPKVKYNFNQGFRITGKIQDRKREEVDNVYLYPTINNGAKLVEVNQDNTFEIDNFFPQKGEKLRISGIKTKGDFKKSGLYLQVQSDRIHRPFFNTFPVADKQYTQKIQNKVVVPYNFLSDVQELETVELKGSSQKELERTSSIQIPKFFELNSKKITLEKAEQYYSILDYIQSTGKFNVQRDNASFVRILTRRGTTISLPVGQAPPIGVGTGVNVYLDDFLLADLGILWDLRTADVDRIYTDFIGYGAGARGAGPTIRLYTRRYPLVRTHDGDKNYLEYEFTKGFEPTKEFYNPGYTNYKDPFFVNYGAIHWQPRLHFDNTGTAVFKIPNTGLENITLHLEGMMSDGSLISKTHKIK</sequence>
<dbReference type="EMBL" id="FQYP01000004">
    <property type="protein sequence ID" value="SHI94984.1"/>
    <property type="molecule type" value="Genomic_DNA"/>
</dbReference>
<dbReference type="OrthoDB" id="679547at2"/>
<keyword evidence="3" id="KW-1185">Reference proteome</keyword>
<dbReference type="AlphaFoldDB" id="A0A1M6FB60"/>
<evidence type="ECO:0008006" key="4">
    <source>
        <dbReference type="Google" id="ProtNLM"/>
    </source>
</evidence>
<organism evidence="2 3">
    <name type="scientific">Aquimarina spongiae</name>
    <dbReference type="NCBI Taxonomy" id="570521"/>
    <lineage>
        <taxon>Bacteria</taxon>
        <taxon>Pseudomonadati</taxon>
        <taxon>Bacteroidota</taxon>
        <taxon>Flavobacteriia</taxon>
        <taxon>Flavobacteriales</taxon>
        <taxon>Flavobacteriaceae</taxon>
        <taxon>Aquimarina</taxon>
    </lineage>
</organism>
<keyword evidence="1" id="KW-0732">Signal</keyword>
<protein>
    <recommendedName>
        <fullName evidence="4">MG2 domain-containing protein</fullName>
    </recommendedName>
</protein>